<accession>A0A7S3QH33</accession>
<feature type="transmembrane region" description="Helical" evidence="2">
    <location>
        <begin position="267"/>
        <end position="284"/>
    </location>
</feature>
<feature type="chain" id="PRO_5031496552" evidence="3">
    <location>
        <begin position="26"/>
        <end position="423"/>
    </location>
</feature>
<feature type="region of interest" description="Disordered" evidence="1">
    <location>
        <begin position="363"/>
        <end position="423"/>
    </location>
</feature>
<keyword evidence="2" id="KW-0812">Transmembrane</keyword>
<feature type="signal peptide" evidence="3">
    <location>
        <begin position="1"/>
        <end position="25"/>
    </location>
</feature>
<feature type="compositionally biased region" description="Polar residues" evidence="1">
    <location>
        <begin position="399"/>
        <end position="409"/>
    </location>
</feature>
<organism evidence="4">
    <name type="scientific">Chaetoceros debilis</name>
    <dbReference type="NCBI Taxonomy" id="122233"/>
    <lineage>
        <taxon>Eukaryota</taxon>
        <taxon>Sar</taxon>
        <taxon>Stramenopiles</taxon>
        <taxon>Ochrophyta</taxon>
        <taxon>Bacillariophyta</taxon>
        <taxon>Coscinodiscophyceae</taxon>
        <taxon>Chaetocerotophycidae</taxon>
        <taxon>Chaetocerotales</taxon>
        <taxon>Chaetocerotaceae</taxon>
        <taxon>Chaetoceros</taxon>
    </lineage>
</organism>
<keyword evidence="3" id="KW-0732">Signal</keyword>
<feature type="compositionally biased region" description="Acidic residues" evidence="1">
    <location>
        <begin position="369"/>
        <end position="389"/>
    </location>
</feature>
<evidence type="ECO:0000256" key="1">
    <source>
        <dbReference type="SAM" id="MobiDB-lite"/>
    </source>
</evidence>
<sequence length="423" mass="46454">MIKIWNSAVAALLLAVSSNYYTVNAEDGAYYAADDGGNGDDGNGDDGAYYQDDDDKMDNYSGGNDFIKYWTEYAVLPKKCITMNNKDMIVYSMYEMYYNHCKDKALGTYMIDVPTFVSAYAEQLGLNAQDMYGDDYAAPDTTYVNCYPHTTDSGAVYYVQMGCTDGSTQSLSVNVYKDNVCSKPDKSYGFDDSNIDVSHLQVPFKQCTSCVNFVDSNLDDVDDKYFEQRFKTAPLCETIWEYKSKCGMACKRKGNEGLKGWNSSDKLLLSVLGIFSSIMFAVIMKKRTKMSKKEALLEEAAMSAAGLEQTHVLGIFAITLFVILLCGLVGFKGLTWTLLLIVNVVFFAYLMKLTIDSGLNVPLGPDGEPLGDEDSSDDDDDDDDDDDEQAPYKPPPTPEASSSGNSPSKDTGAAAAEVLPPIV</sequence>
<name>A0A7S3QH33_9STRA</name>
<evidence type="ECO:0000256" key="3">
    <source>
        <dbReference type="SAM" id="SignalP"/>
    </source>
</evidence>
<feature type="transmembrane region" description="Helical" evidence="2">
    <location>
        <begin position="336"/>
        <end position="355"/>
    </location>
</feature>
<feature type="transmembrane region" description="Helical" evidence="2">
    <location>
        <begin position="312"/>
        <end position="330"/>
    </location>
</feature>
<keyword evidence="2" id="KW-0472">Membrane</keyword>
<protein>
    <submittedName>
        <fullName evidence="4">Uncharacterized protein</fullName>
    </submittedName>
</protein>
<keyword evidence="2" id="KW-1133">Transmembrane helix</keyword>
<dbReference type="AlphaFoldDB" id="A0A7S3QH33"/>
<proteinExistence type="predicted"/>
<gene>
    <name evidence="4" type="ORF">CDEB00056_LOCUS22203</name>
</gene>
<dbReference type="EMBL" id="HBIO01028964">
    <property type="protein sequence ID" value="CAE0477350.1"/>
    <property type="molecule type" value="Transcribed_RNA"/>
</dbReference>
<evidence type="ECO:0000256" key="2">
    <source>
        <dbReference type="SAM" id="Phobius"/>
    </source>
</evidence>
<reference evidence="4" key="1">
    <citation type="submission" date="2021-01" db="EMBL/GenBank/DDBJ databases">
        <authorList>
            <person name="Corre E."/>
            <person name="Pelletier E."/>
            <person name="Niang G."/>
            <person name="Scheremetjew M."/>
            <person name="Finn R."/>
            <person name="Kale V."/>
            <person name="Holt S."/>
            <person name="Cochrane G."/>
            <person name="Meng A."/>
            <person name="Brown T."/>
            <person name="Cohen L."/>
        </authorList>
    </citation>
    <scope>NUCLEOTIDE SEQUENCE</scope>
    <source>
        <strain evidence="4">MM31A-1</strain>
    </source>
</reference>
<evidence type="ECO:0000313" key="4">
    <source>
        <dbReference type="EMBL" id="CAE0477350.1"/>
    </source>
</evidence>